<feature type="compositionally biased region" description="Basic and acidic residues" evidence="1">
    <location>
        <begin position="252"/>
        <end position="267"/>
    </location>
</feature>
<evidence type="ECO:0000313" key="3">
    <source>
        <dbReference type="EMBL" id="KAG4414407.1"/>
    </source>
</evidence>
<accession>A0A8H7T8F4</accession>
<gene>
    <name evidence="3" type="ORF">IFR04_012470</name>
</gene>
<feature type="transmembrane region" description="Helical" evidence="2">
    <location>
        <begin position="80"/>
        <end position="100"/>
    </location>
</feature>
<dbReference type="OrthoDB" id="3557087at2759"/>
<sequence>MAVLKSTPTATAPARPMCTIIAKTELYHTYVSEHWPYCIIKQTYNPSGANFIVSTNSSYTSPSSTPTAKDSPVSSAAISAYIPLGIIAAVGISFFIYLIISKITHAIKKCKRRRRDVQPASNSRPRRRTGFRAVGHWFSSKYASLFGRNQDRSLESAERMSPLQRSLQRIRIFGKSSSRVPPYPRPNPDMDPNAGASGPNPNLELDVLPPAYQSAEHLPPPALPLAAHLPGGQRQRVADGPIIQGESLRVGRRIEPPPPDYRDRHQDILYTSETESEPVGDTDSWSESSADAIGRGWNEYWQSINHG</sequence>
<evidence type="ECO:0000256" key="2">
    <source>
        <dbReference type="SAM" id="Phobius"/>
    </source>
</evidence>
<comment type="caution">
    <text evidence="3">The sequence shown here is derived from an EMBL/GenBank/DDBJ whole genome shotgun (WGS) entry which is preliminary data.</text>
</comment>
<feature type="region of interest" description="Disordered" evidence="1">
    <location>
        <begin position="175"/>
        <end position="203"/>
    </location>
</feature>
<name>A0A8H7T8F4_9HELO</name>
<keyword evidence="2" id="KW-1133">Transmembrane helix</keyword>
<evidence type="ECO:0000313" key="4">
    <source>
        <dbReference type="Proteomes" id="UP000664132"/>
    </source>
</evidence>
<organism evidence="3 4">
    <name type="scientific">Cadophora malorum</name>
    <dbReference type="NCBI Taxonomy" id="108018"/>
    <lineage>
        <taxon>Eukaryota</taxon>
        <taxon>Fungi</taxon>
        <taxon>Dikarya</taxon>
        <taxon>Ascomycota</taxon>
        <taxon>Pezizomycotina</taxon>
        <taxon>Leotiomycetes</taxon>
        <taxon>Helotiales</taxon>
        <taxon>Ploettnerulaceae</taxon>
        <taxon>Cadophora</taxon>
    </lineage>
</organism>
<dbReference type="EMBL" id="JAFJYH010000266">
    <property type="protein sequence ID" value="KAG4414407.1"/>
    <property type="molecule type" value="Genomic_DNA"/>
</dbReference>
<reference evidence="3" key="1">
    <citation type="submission" date="2021-02" db="EMBL/GenBank/DDBJ databases">
        <title>Genome sequence Cadophora malorum strain M34.</title>
        <authorList>
            <person name="Stefanovic E."/>
            <person name="Vu D."/>
            <person name="Scully C."/>
            <person name="Dijksterhuis J."/>
            <person name="Roader J."/>
            <person name="Houbraken J."/>
        </authorList>
    </citation>
    <scope>NUCLEOTIDE SEQUENCE</scope>
    <source>
        <strain evidence="3">M34</strain>
    </source>
</reference>
<keyword evidence="4" id="KW-1185">Reference proteome</keyword>
<keyword evidence="2" id="KW-0812">Transmembrane</keyword>
<dbReference type="AlphaFoldDB" id="A0A8H7T8F4"/>
<proteinExistence type="predicted"/>
<dbReference type="Proteomes" id="UP000664132">
    <property type="component" value="Unassembled WGS sequence"/>
</dbReference>
<feature type="region of interest" description="Disordered" evidence="1">
    <location>
        <begin position="241"/>
        <end position="290"/>
    </location>
</feature>
<protein>
    <submittedName>
        <fullName evidence="3">Uncharacterized protein</fullName>
    </submittedName>
</protein>
<evidence type="ECO:0000256" key="1">
    <source>
        <dbReference type="SAM" id="MobiDB-lite"/>
    </source>
</evidence>
<keyword evidence="2" id="KW-0472">Membrane</keyword>